<dbReference type="RefSeq" id="WP_105337625.1">
    <property type="nucleotide sequence ID" value="NZ_PUHZ01000022.1"/>
</dbReference>
<accession>A0A2S8GHC8</accession>
<gene>
    <name evidence="1" type="ORF">C5Y93_22045</name>
</gene>
<evidence type="ECO:0000313" key="2">
    <source>
        <dbReference type="Proteomes" id="UP000237819"/>
    </source>
</evidence>
<dbReference type="OrthoDB" id="298503at2"/>
<dbReference type="EMBL" id="PUHZ01000022">
    <property type="protein sequence ID" value="PQO43869.1"/>
    <property type="molecule type" value="Genomic_DNA"/>
</dbReference>
<protein>
    <recommendedName>
        <fullName evidence="3">Antirestriction protein</fullName>
    </recommendedName>
</protein>
<dbReference type="AlphaFoldDB" id="A0A2S8GHC8"/>
<dbReference type="Proteomes" id="UP000237819">
    <property type="component" value="Unassembled WGS sequence"/>
</dbReference>
<sequence length="166" mass="19038">MDDLHHPKVSPFDRNIAASLNLQPAFIDFVFAESKPACFDFRCEPAENGWTCFIPDEIDVAYPLWSANADQTLLLVRSDGCYYGHGYHDDPTVAYVSRTSQGLLAELFIAMYESETEISELQNAAEFASFRYLNACIDFSKKHGADFRNYYQLRERLIAEIDEERL</sequence>
<organism evidence="1 2">
    <name type="scientific">Blastopirellula marina</name>
    <dbReference type="NCBI Taxonomy" id="124"/>
    <lineage>
        <taxon>Bacteria</taxon>
        <taxon>Pseudomonadati</taxon>
        <taxon>Planctomycetota</taxon>
        <taxon>Planctomycetia</taxon>
        <taxon>Pirellulales</taxon>
        <taxon>Pirellulaceae</taxon>
        <taxon>Blastopirellula</taxon>
    </lineage>
</organism>
<evidence type="ECO:0000313" key="1">
    <source>
        <dbReference type="EMBL" id="PQO43869.1"/>
    </source>
</evidence>
<comment type="caution">
    <text evidence="1">The sequence shown here is derived from an EMBL/GenBank/DDBJ whole genome shotgun (WGS) entry which is preliminary data.</text>
</comment>
<reference evidence="1 2" key="1">
    <citation type="submission" date="2018-02" db="EMBL/GenBank/DDBJ databases">
        <title>Comparative genomes isolates from brazilian mangrove.</title>
        <authorList>
            <person name="Araujo J.E."/>
            <person name="Taketani R.G."/>
            <person name="Silva M.C.P."/>
            <person name="Loureco M.V."/>
            <person name="Andreote F.D."/>
        </authorList>
    </citation>
    <scope>NUCLEOTIDE SEQUENCE [LARGE SCALE GENOMIC DNA]</scope>
    <source>
        <strain evidence="1 2">Nap-Phe MGV</strain>
    </source>
</reference>
<proteinExistence type="predicted"/>
<name>A0A2S8GHC8_9BACT</name>
<evidence type="ECO:0008006" key="3">
    <source>
        <dbReference type="Google" id="ProtNLM"/>
    </source>
</evidence>